<reference evidence="1" key="1">
    <citation type="journal article" date="2015" name="Nature">
        <title>Complex archaea that bridge the gap between prokaryotes and eukaryotes.</title>
        <authorList>
            <person name="Spang A."/>
            <person name="Saw J.H."/>
            <person name="Jorgensen S.L."/>
            <person name="Zaremba-Niedzwiedzka K."/>
            <person name="Martijn J."/>
            <person name="Lind A.E."/>
            <person name="van Eijk R."/>
            <person name="Schleper C."/>
            <person name="Guy L."/>
            <person name="Ettema T.J."/>
        </authorList>
    </citation>
    <scope>NUCLEOTIDE SEQUENCE</scope>
</reference>
<gene>
    <name evidence="1" type="ORF">LCGC14_2637490</name>
</gene>
<dbReference type="EMBL" id="LAZR01045395">
    <property type="protein sequence ID" value="KKK98964.1"/>
    <property type="molecule type" value="Genomic_DNA"/>
</dbReference>
<comment type="caution">
    <text evidence="1">The sequence shown here is derived from an EMBL/GenBank/DDBJ whole genome shotgun (WGS) entry which is preliminary data.</text>
</comment>
<protein>
    <recommendedName>
        <fullName evidence="2">ISAzo13 family transposase</fullName>
    </recommendedName>
</protein>
<dbReference type="Pfam" id="PF07592">
    <property type="entry name" value="DDE_Tnp_ISAZ013"/>
    <property type="match status" value="1"/>
</dbReference>
<evidence type="ECO:0008006" key="2">
    <source>
        <dbReference type="Google" id="ProtNLM"/>
    </source>
</evidence>
<sequence length="404" mass="46234">MAYSRSDALKNIGGKYKGISFCLNERSRRIWAATEAKSYGWGGITVVSEATSIDHKTIRKGILELDDKENIPGDSIRKKGGGRKKLKYTQKDLLRDLESVVEPLTRGDPESPLRWTCKSTYKLADELSNKGYKVCQRTVCDLLADLDYSLQSNKKAREGANHPDRDAQFQYINEKLKYFRFRKNPSISVDTKKKENIGNYKNEGKEYNKKGKPIEVNVHDFPDKKLGKVSPYGIYDLSENKGWVSVGISADTAEFAVNTIRCWWYIMGEAVYPNSDELLITADCGGSNGYRVRLWKVELQRLANELQMAVSVCHFPPGTSKWNKIEHKMFSYISKNWRGRPLITKEAVVKLIANTKTKKGLEIKSMLDENEYEKGIKITDEEIEKINIQRAEFHGEWNYTISPK</sequence>
<name>A0A0F9C9D2_9ZZZZ</name>
<organism evidence="1">
    <name type="scientific">marine sediment metagenome</name>
    <dbReference type="NCBI Taxonomy" id="412755"/>
    <lineage>
        <taxon>unclassified sequences</taxon>
        <taxon>metagenomes</taxon>
        <taxon>ecological metagenomes</taxon>
    </lineage>
</organism>
<dbReference type="InterPro" id="IPR011518">
    <property type="entry name" value="Transposase_36"/>
</dbReference>
<dbReference type="AlphaFoldDB" id="A0A0F9C9D2"/>
<accession>A0A0F9C9D2</accession>
<proteinExistence type="predicted"/>
<dbReference type="NCBIfam" id="NF033519">
    <property type="entry name" value="transpos_ISAzo13"/>
    <property type="match status" value="1"/>
</dbReference>
<evidence type="ECO:0000313" key="1">
    <source>
        <dbReference type="EMBL" id="KKK98964.1"/>
    </source>
</evidence>